<dbReference type="InParanoid" id="A0A1S0UIU5"/>
<protein>
    <submittedName>
        <fullName evidence="2">Uncharacterized protein</fullName>
    </submittedName>
</protein>
<feature type="compositionally biased region" description="Low complexity" evidence="1">
    <location>
        <begin position="528"/>
        <end position="538"/>
    </location>
</feature>
<feature type="compositionally biased region" description="Basic and acidic residues" evidence="1">
    <location>
        <begin position="382"/>
        <end position="426"/>
    </location>
</feature>
<dbReference type="CTD" id="31251689"/>
<dbReference type="AlphaFoldDB" id="A0A1S0UIU5"/>
<gene>
    <name evidence="2" type="ORF">LOAG_17531</name>
</gene>
<feature type="compositionally biased region" description="Polar residues" evidence="1">
    <location>
        <begin position="433"/>
        <end position="445"/>
    </location>
</feature>
<dbReference type="EMBL" id="JH712153">
    <property type="protein sequence ID" value="EJD75288.1"/>
    <property type="molecule type" value="Genomic_DNA"/>
</dbReference>
<reference evidence="2" key="1">
    <citation type="submission" date="2012-04" db="EMBL/GenBank/DDBJ databases">
        <title>The Genome Sequence of Loa loa.</title>
        <authorList>
            <consortium name="The Broad Institute Genome Sequencing Platform"/>
            <consortium name="Broad Institute Genome Sequencing Center for Infectious Disease"/>
            <person name="Nutman T.B."/>
            <person name="Fink D.L."/>
            <person name="Russ C."/>
            <person name="Young S."/>
            <person name="Zeng Q."/>
            <person name="Gargeya S."/>
            <person name="Alvarado L."/>
            <person name="Berlin A."/>
            <person name="Chapman S.B."/>
            <person name="Chen Z."/>
            <person name="Freedman E."/>
            <person name="Gellesch M."/>
            <person name="Goldberg J."/>
            <person name="Griggs A."/>
            <person name="Gujja S."/>
            <person name="Heilman E.R."/>
            <person name="Heiman D."/>
            <person name="Howarth C."/>
            <person name="Mehta T."/>
            <person name="Neiman D."/>
            <person name="Pearson M."/>
            <person name="Roberts A."/>
            <person name="Saif S."/>
            <person name="Shea T."/>
            <person name="Shenoy N."/>
            <person name="Sisk P."/>
            <person name="Stolte C."/>
            <person name="Sykes S."/>
            <person name="White J."/>
            <person name="Yandava C."/>
            <person name="Haas B."/>
            <person name="Henn M.R."/>
            <person name="Nusbaum C."/>
            <person name="Birren B."/>
        </authorList>
    </citation>
    <scope>NUCLEOTIDE SEQUENCE [LARGE SCALE GENOMIC DNA]</scope>
</reference>
<evidence type="ECO:0000256" key="1">
    <source>
        <dbReference type="SAM" id="MobiDB-lite"/>
    </source>
</evidence>
<organism evidence="2">
    <name type="scientific">Loa loa</name>
    <name type="common">Eye worm</name>
    <name type="synonym">Filaria loa</name>
    <dbReference type="NCBI Taxonomy" id="7209"/>
    <lineage>
        <taxon>Eukaryota</taxon>
        <taxon>Metazoa</taxon>
        <taxon>Ecdysozoa</taxon>
        <taxon>Nematoda</taxon>
        <taxon>Chromadorea</taxon>
        <taxon>Rhabditida</taxon>
        <taxon>Spirurina</taxon>
        <taxon>Spiruromorpha</taxon>
        <taxon>Filarioidea</taxon>
        <taxon>Onchocercidae</taxon>
        <taxon>Loa</taxon>
    </lineage>
</organism>
<accession>A0A1S0UIU5</accession>
<sequence>MTISKDALNVTSLKSTLKTTKKALPVTTVKMLSESRDGRSNRMVMTDRKSMTKSAVALPSPLVSMKTTILKEKNVEETGLKHTKNVMNSNNVKTSKQNITSTKTPTVRPTSKLTQKKLQESVNFAKSRLNNDAKPNVKDIITDYHKTTKTTENDEKGLIGMKKKIEIANFEPLVWSESLMPVYEQIWESYESTMEKKIEEEMKVDEVIENLEISNSESVWEMKKDSEFMETEVTKSVSLSDKDGITVPQCFVLSYKDEKKFIRDLSDPSKIGEEQNEKITVEEEIVVNDGSGKREIGISGSVPIKSFEATEVSLKMELKISLEQKTLGTIIGQGIEADTSKNLGNSHEIITEVMVPTLKPNPPESQNEAEVGADNGKGKTITAEDVKKIEGTKENEGKMPPEKEKPEVKFERDDGSKESEQTEKKASILAGSGSEQQAQPRLETNNSRRHGDGSRSKHYQRKGQFGGMYSDVPEECRHNAAGKDGSRKHQQIGWQQNYSQLQDNYQQQPSGHQNHSPKQQQQPGDANGGYNQNYSGQQGHRKRNKRNKKPRNW</sequence>
<feature type="compositionally biased region" description="Polar residues" evidence="1">
    <location>
        <begin position="492"/>
        <end position="524"/>
    </location>
</feature>
<evidence type="ECO:0000313" key="2">
    <source>
        <dbReference type="EMBL" id="EJD75288.1"/>
    </source>
</evidence>
<proteinExistence type="predicted"/>
<dbReference type="GeneID" id="31251689"/>
<name>A0A1S0UIU5_LOALO</name>
<dbReference type="RefSeq" id="XP_020306162.1">
    <property type="nucleotide sequence ID" value="XM_020450192.1"/>
</dbReference>
<feature type="region of interest" description="Disordered" evidence="1">
    <location>
        <begin position="356"/>
        <end position="553"/>
    </location>
</feature>
<feature type="compositionally biased region" description="Basic residues" evidence="1">
    <location>
        <begin position="539"/>
        <end position="553"/>
    </location>
</feature>
<dbReference type="OrthoDB" id="5850173at2759"/>
<dbReference type="KEGG" id="loa:LOAG_17531"/>